<evidence type="ECO:0000313" key="3">
    <source>
        <dbReference type="Proteomes" id="UP000029981"/>
    </source>
</evidence>
<reference evidence="2 3" key="2">
    <citation type="journal article" date="2009" name="PLoS ONE">
        <title>An integrated genetic and cytogenetic map of the cucumber genome.</title>
        <authorList>
            <person name="Ren Y."/>
            <person name="Zhang Z."/>
            <person name="Liu J."/>
            <person name="Staub J.E."/>
            <person name="Han Y."/>
            <person name="Cheng Z."/>
            <person name="Li X."/>
            <person name="Lu J."/>
            <person name="Miao H."/>
            <person name="Kang H."/>
            <person name="Xie B."/>
            <person name="Gu X."/>
            <person name="Wang X."/>
            <person name="Du Y."/>
            <person name="Jin W."/>
            <person name="Huang S."/>
        </authorList>
    </citation>
    <scope>NUCLEOTIDE SEQUENCE [LARGE SCALE GENOMIC DNA]</scope>
    <source>
        <strain evidence="3">cv. 9930</strain>
    </source>
</reference>
<evidence type="ECO:0000256" key="1">
    <source>
        <dbReference type="SAM" id="Phobius"/>
    </source>
</evidence>
<reference evidence="2 3" key="1">
    <citation type="journal article" date="2009" name="Nat. Genet.">
        <title>The genome of the cucumber, Cucumis sativus L.</title>
        <authorList>
            <person name="Huang S."/>
            <person name="Li R."/>
            <person name="Zhang Z."/>
            <person name="Li L."/>
            <person name="Gu X."/>
            <person name="Fan W."/>
            <person name="Lucas W.J."/>
            <person name="Wang X."/>
            <person name="Xie B."/>
            <person name="Ni P."/>
            <person name="Ren Y."/>
            <person name="Zhu H."/>
            <person name="Li J."/>
            <person name="Lin K."/>
            <person name="Jin W."/>
            <person name="Fei Z."/>
            <person name="Li G."/>
            <person name="Staub J."/>
            <person name="Kilian A."/>
            <person name="van der Vossen E.A."/>
            <person name="Wu Y."/>
            <person name="Guo J."/>
            <person name="He J."/>
            <person name="Jia Z."/>
            <person name="Ren Y."/>
            <person name="Tian G."/>
            <person name="Lu Y."/>
            <person name="Ruan J."/>
            <person name="Qian W."/>
            <person name="Wang M."/>
            <person name="Huang Q."/>
            <person name="Li B."/>
            <person name="Xuan Z."/>
            <person name="Cao J."/>
            <person name="Asan"/>
            <person name="Wu Z."/>
            <person name="Zhang J."/>
            <person name="Cai Q."/>
            <person name="Bai Y."/>
            <person name="Zhao B."/>
            <person name="Han Y."/>
            <person name="Li Y."/>
            <person name="Li X."/>
            <person name="Wang S."/>
            <person name="Shi Q."/>
            <person name="Liu S."/>
            <person name="Cho W.K."/>
            <person name="Kim J.Y."/>
            <person name="Xu Y."/>
            <person name="Heller-Uszynska K."/>
            <person name="Miao H."/>
            <person name="Cheng Z."/>
            <person name="Zhang S."/>
            <person name="Wu J."/>
            <person name="Yang Y."/>
            <person name="Kang H."/>
            <person name="Li M."/>
            <person name="Liang H."/>
            <person name="Ren X."/>
            <person name="Shi Z."/>
            <person name="Wen M."/>
            <person name="Jian M."/>
            <person name="Yang H."/>
            <person name="Zhang G."/>
            <person name="Yang Z."/>
            <person name="Chen R."/>
            <person name="Liu S."/>
            <person name="Li J."/>
            <person name="Ma L."/>
            <person name="Liu H."/>
            <person name="Zhou Y."/>
            <person name="Zhao J."/>
            <person name="Fang X."/>
            <person name="Li G."/>
            <person name="Fang L."/>
            <person name="Li Y."/>
            <person name="Liu D."/>
            <person name="Zheng H."/>
            <person name="Zhang Y."/>
            <person name="Qin N."/>
            <person name="Li Z."/>
            <person name="Yang G."/>
            <person name="Yang S."/>
            <person name="Bolund L."/>
            <person name="Kristiansen K."/>
            <person name="Zheng H."/>
            <person name="Li S."/>
            <person name="Zhang X."/>
            <person name="Yang H."/>
            <person name="Wang J."/>
            <person name="Sun R."/>
            <person name="Zhang B."/>
            <person name="Jiang S."/>
            <person name="Wang J."/>
            <person name="Du Y."/>
            <person name="Li S."/>
        </authorList>
    </citation>
    <scope>NUCLEOTIDE SEQUENCE [LARGE SCALE GENOMIC DNA]</scope>
    <source>
        <strain evidence="3">cv. 9930</strain>
    </source>
</reference>
<dbReference type="Gramene" id="KGN49807">
    <property type="protein sequence ID" value="KGN49807"/>
    <property type="gene ID" value="Csa_5G137400"/>
</dbReference>
<accession>A0A0A0KN11</accession>
<gene>
    <name evidence="2" type="ORF">Csa_5G137400</name>
</gene>
<evidence type="ECO:0000313" key="2">
    <source>
        <dbReference type="EMBL" id="KGN49807.1"/>
    </source>
</evidence>
<feature type="transmembrane region" description="Helical" evidence="1">
    <location>
        <begin position="21"/>
        <end position="38"/>
    </location>
</feature>
<organism evidence="2 3">
    <name type="scientific">Cucumis sativus</name>
    <name type="common">Cucumber</name>
    <dbReference type="NCBI Taxonomy" id="3659"/>
    <lineage>
        <taxon>Eukaryota</taxon>
        <taxon>Viridiplantae</taxon>
        <taxon>Streptophyta</taxon>
        <taxon>Embryophyta</taxon>
        <taxon>Tracheophyta</taxon>
        <taxon>Spermatophyta</taxon>
        <taxon>Magnoliopsida</taxon>
        <taxon>eudicotyledons</taxon>
        <taxon>Gunneridae</taxon>
        <taxon>Pentapetalae</taxon>
        <taxon>rosids</taxon>
        <taxon>fabids</taxon>
        <taxon>Cucurbitales</taxon>
        <taxon>Cucurbitaceae</taxon>
        <taxon>Benincaseae</taxon>
        <taxon>Cucumis</taxon>
    </lineage>
</organism>
<sequence>MRCKLEKMKSNQISSTTLLNSILFVSFNTLTILMFLSARSKDLRSLVIFNALSYPSFAFDAFVLSITFSFSTALGALLIPNKPILAIYYAFYSVAFMAFALFLLILGLYYFI</sequence>
<reference evidence="2 3" key="3">
    <citation type="journal article" date="2010" name="BMC Genomics">
        <title>Transcriptome sequencing and comparative analysis of cucumber flowers with different sex types.</title>
        <authorList>
            <person name="Guo S."/>
            <person name="Zheng Y."/>
            <person name="Joung J.G."/>
            <person name="Liu S."/>
            <person name="Zhang Z."/>
            <person name="Crasta O.R."/>
            <person name="Sobral B.W."/>
            <person name="Xu Y."/>
            <person name="Huang S."/>
            <person name="Fei Z."/>
        </authorList>
    </citation>
    <scope>NUCLEOTIDE SEQUENCE [LARGE SCALE GENOMIC DNA]</scope>
    <source>
        <strain evidence="3">cv. 9930</strain>
    </source>
</reference>
<keyword evidence="3" id="KW-1185">Reference proteome</keyword>
<feature type="transmembrane region" description="Helical" evidence="1">
    <location>
        <begin position="58"/>
        <end position="79"/>
    </location>
</feature>
<protein>
    <recommendedName>
        <fullName evidence="4">PGG domain-containing protein</fullName>
    </recommendedName>
</protein>
<dbReference type="Proteomes" id="UP000029981">
    <property type="component" value="Chromosome 5"/>
</dbReference>
<evidence type="ECO:0008006" key="4">
    <source>
        <dbReference type="Google" id="ProtNLM"/>
    </source>
</evidence>
<dbReference type="EMBL" id="CM002926">
    <property type="protein sequence ID" value="KGN49807.1"/>
    <property type="molecule type" value="Genomic_DNA"/>
</dbReference>
<reference evidence="2 3" key="4">
    <citation type="journal article" date="2011" name="BMC Genomics">
        <title>RNA-Seq improves annotation of protein-coding genes in the cucumber genome.</title>
        <authorList>
            <person name="Li Z."/>
            <person name="Zhang Z."/>
            <person name="Yan P."/>
            <person name="Huang S."/>
            <person name="Fei Z."/>
            <person name="Lin K."/>
        </authorList>
    </citation>
    <scope>NUCLEOTIDE SEQUENCE [LARGE SCALE GENOMIC DNA]</scope>
    <source>
        <strain evidence="3">cv. 9930</strain>
    </source>
</reference>
<dbReference type="AlphaFoldDB" id="A0A0A0KN11"/>
<feature type="transmembrane region" description="Helical" evidence="1">
    <location>
        <begin position="86"/>
        <end position="111"/>
    </location>
</feature>
<proteinExistence type="predicted"/>
<keyword evidence="1" id="KW-0472">Membrane</keyword>
<keyword evidence="1" id="KW-1133">Transmembrane helix</keyword>
<keyword evidence="1" id="KW-0812">Transmembrane</keyword>
<name>A0A0A0KN11_CUCSA</name>